<dbReference type="PANTHER" id="PTHR21327">
    <property type="entry name" value="GTP CYCLOHYDROLASE II-RELATED"/>
    <property type="match status" value="1"/>
</dbReference>
<dbReference type="GO" id="GO:0003935">
    <property type="term" value="F:GTP cyclohydrolase II activity"/>
    <property type="evidence" value="ECO:0007669"/>
    <property type="project" value="UniProtKB-EC"/>
</dbReference>
<accession>A0A382IW61</accession>
<keyword evidence="15" id="KW-0456">Lyase</keyword>
<dbReference type="GO" id="GO:0005829">
    <property type="term" value="C:cytosol"/>
    <property type="evidence" value="ECO:0007669"/>
    <property type="project" value="TreeGrafter"/>
</dbReference>
<evidence type="ECO:0000256" key="2">
    <source>
        <dbReference type="ARBA" id="ARBA00001946"/>
    </source>
</evidence>
<proteinExistence type="inferred from homology"/>
<dbReference type="HAMAP" id="MF_00180">
    <property type="entry name" value="RibB"/>
    <property type="match status" value="1"/>
</dbReference>
<comment type="similarity">
    <text evidence="5">In the N-terminal section; belongs to the DHBP synthase family.</text>
</comment>
<dbReference type="Pfam" id="PF00925">
    <property type="entry name" value="GTP_cyclohydro2"/>
    <property type="match status" value="1"/>
</dbReference>
<dbReference type="Pfam" id="PF00926">
    <property type="entry name" value="DHBP_synthase"/>
    <property type="match status" value="1"/>
</dbReference>
<evidence type="ECO:0000256" key="14">
    <source>
        <dbReference type="ARBA" id="ARBA00023211"/>
    </source>
</evidence>
<organism evidence="18">
    <name type="scientific">marine metagenome</name>
    <dbReference type="NCBI Taxonomy" id="408172"/>
    <lineage>
        <taxon>unclassified sequences</taxon>
        <taxon>metagenomes</taxon>
        <taxon>ecological metagenomes</taxon>
    </lineage>
</organism>
<dbReference type="InterPro" id="IPR000422">
    <property type="entry name" value="DHBP_synthase_RibB"/>
</dbReference>
<evidence type="ECO:0000256" key="16">
    <source>
        <dbReference type="ARBA" id="ARBA00049295"/>
    </source>
</evidence>
<feature type="non-terminal residue" evidence="18">
    <location>
        <position position="354"/>
    </location>
</feature>
<dbReference type="SUPFAM" id="SSF142695">
    <property type="entry name" value="RibA-like"/>
    <property type="match status" value="1"/>
</dbReference>
<evidence type="ECO:0000256" key="12">
    <source>
        <dbReference type="ARBA" id="ARBA00022842"/>
    </source>
</evidence>
<dbReference type="PANTHER" id="PTHR21327:SF18">
    <property type="entry name" value="3,4-DIHYDROXY-2-BUTANONE 4-PHOSPHATE SYNTHASE"/>
    <property type="match status" value="1"/>
</dbReference>
<dbReference type="EC" id="3.5.4.25" evidence="6"/>
<dbReference type="InterPro" id="IPR036144">
    <property type="entry name" value="RibA-like_sf"/>
</dbReference>
<keyword evidence="9" id="KW-0547">Nucleotide-binding</keyword>
<dbReference type="GO" id="GO:0005525">
    <property type="term" value="F:GTP binding"/>
    <property type="evidence" value="ECO:0007669"/>
    <property type="project" value="UniProtKB-KW"/>
</dbReference>
<dbReference type="UniPathway" id="UPA00275">
    <property type="reaction ID" value="UER00400"/>
</dbReference>
<evidence type="ECO:0000256" key="3">
    <source>
        <dbReference type="ARBA" id="ARBA00001947"/>
    </source>
</evidence>
<evidence type="ECO:0000256" key="8">
    <source>
        <dbReference type="ARBA" id="ARBA00022723"/>
    </source>
</evidence>
<evidence type="ECO:0000313" key="18">
    <source>
        <dbReference type="EMBL" id="SVC03569.1"/>
    </source>
</evidence>
<feature type="domain" description="GTP cyclohydrolase II" evidence="17">
    <location>
        <begin position="231"/>
        <end position="354"/>
    </location>
</feature>
<gene>
    <name evidence="18" type="ORF">METZ01_LOCUS256423</name>
</gene>
<keyword evidence="11" id="KW-0862">Zinc</keyword>
<evidence type="ECO:0000256" key="15">
    <source>
        <dbReference type="ARBA" id="ARBA00023239"/>
    </source>
</evidence>
<dbReference type="NCBIfam" id="TIGR00506">
    <property type="entry name" value="ribB"/>
    <property type="match status" value="1"/>
</dbReference>
<dbReference type="AlphaFoldDB" id="A0A382IW61"/>
<dbReference type="FunFam" id="3.40.50.10990:FF:000002">
    <property type="entry name" value="GTP cyclohydrolase-2"/>
    <property type="match status" value="1"/>
</dbReference>
<evidence type="ECO:0000256" key="6">
    <source>
        <dbReference type="ARBA" id="ARBA00012762"/>
    </source>
</evidence>
<keyword evidence="8" id="KW-0479">Metal-binding</keyword>
<evidence type="ECO:0000256" key="5">
    <source>
        <dbReference type="ARBA" id="ARBA00005520"/>
    </source>
</evidence>
<keyword evidence="10" id="KW-0378">Hydrolase</keyword>
<dbReference type="GO" id="GO:0008686">
    <property type="term" value="F:3,4-dihydroxy-2-butanone-4-phosphate synthase activity"/>
    <property type="evidence" value="ECO:0007669"/>
    <property type="project" value="InterPro"/>
</dbReference>
<dbReference type="Gene3D" id="3.90.870.10">
    <property type="entry name" value="DHBP synthase"/>
    <property type="match status" value="1"/>
</dbReference>
<dbReference type="EMBL" id="UINC01069859">
    <property type="protein sequence ID" value="SVC03569.1"/>
    <property type="molecule type" value="Genomic_DNA"/>
</dbReference>
<reference evidence="18" key="1">
    <citation type="submission" date="2018-05" db="EMBL/GenBank/DDBJ databases">
        <authorList>
            <person name="Lanie J.A."/>
            <person name="Ng W.-L."/>
            <person name="Kazmierczak K.M."/>
            <person name="Andrzejewski T.M."/>
            <person name="Davidsen T.M."/>
            <person name="Wayne K.J."/>
            <person name="Tettelin H."/>
            <person name="Glass J.I."/>
            <person name="Rusch D."/>
            <person name="Podicherti R."/>
            <person name="Tsui H.-C.T."/>
            <person name="Winkler M.E."/>
        </authorList>
    </citation>
    <scope>NUCLEOTIDE SEQUENCE</scope>
</reference>
<dbReference type="GO" id="GO:0009231">
    <property type="term" value="P:riboflavin biosynthetic process"/>
    <property type="evidence" value="ECO:0007669"/>
    <property type="project" value="UniProtKB-UniPathway"/>
</dbReference>
<evidence type="ECO:0000256" key="1">
    <source>
        <dbReference type="ARBA" id="ARBA00001936"/>
    </source>
</evidence>
<name>A0A382IW61_9ZZZZ</name>
<protein>
    <recommendedName>
        <fullName evidence="6">GTP cyclohydrolase II</fullName>
        <ecNumber evidence="6">3.5.4.25</ecNumber>
    </recommendedName>
</protein>
<dbReference type="Gene3D" id="3.40.50.10990">
    <property type="entry name" value="GTP cyclohydrolase II"/>
    <property type="match status" value="1"/>
</dbReference>
<dbReference type="FunFam" id="3.90.870.10:FF:000001">
    <property type="entry name" value="Riboflavin biosynthesis protein RibBA"/>
    <property type="match status" value="1"/>
</dbReference>
<evidence type="ECO:0000256" key="7">
    <source>
        <dbReference type="ARBA" id="ARBA00022619"/>
    </source>
</evidence>
<sequence>SSGILMEEKQERLTESMMGIETRFDSIEEGIKAISRGEMVICVDDEDRENEGDLICAAEKITPEQVNFMAVHARGLICMPISAERAAQLMLPPMVSENDSKNGTNFTISIEAAHGVTTGISARERSHTIRTAMAPDATPHDLSRPGHVFPLIAHQGGVLKRAGHTEAVVDLARLAGLQPGGVVCEIMNEDGTMARYPQLREFADRHEMLLITIADLIQYRKHMETLVVQKAEAALPTEFGTFRVIGFQSLLDDSDYVALVKGEWEHDEPVLVRVHSECLTGDVFGSYRCDCGPQLHSAMMTVEREGKGVILYLPQEGRGIGLLNKLRAYKLQEDGVDTVEANHKLGFKEDLRDY</sequence>
<evidence type="ECO:0000256" key="4">
    <source>
        <dbReference type="ARBA" id="ARBA00004853"/>
    </source>
</evidence>
<dbReference type="SUPFAM" id="SSF55821">
    <property type="entry name" value="YrdC/RibB"/>
    <property type="match status" value="1"/>
</dbReference>
<dbReference type="PIRSF" id="PIRSF001259">
    <property type="entry name" value="RibA"/>
    <property type="match status" value="1"/>
</dbReference>
<evidence type="ECO:0000256" key="13">
    <source>
        <dbReference type="ARBA" id="ARBA00023134"/>
    </source>
</evidence>
<evidence type="ECO:0000256" key="10">
    <source>
        <dbReference type="ARBA" id="ARBA00022801"/>
    </source>
</evidence>
<dbReference type="GO" id="GO:0046872">
    <property type="term" value="F:metal ion binding"/>
    <property type="evidence" value="ECO:0007669"/>
    <property type="project" value="UniProtKB-KW"/>
</dbReference>
<dbReference type="NCBIfam" id="NF001591">
    <property type="entry name" value="PRK00393.1"/>
    <property type="match status" value="1"/>
</dbReference>
<dbReference type="InterPro" id="IPR032677">
    <property type="entry name" value="GTP_cyclohydro_II"/>
</dbReference>
<comment type="pathway">
    <text evidence="4">Cofactor biosynthesis; riboflavin biosynthesis; 5-amino-6-(D-ribitylamino)uracil from GTP: step 1/4.</text>
</comment>
<dbReference type="CDD" id="cd00641">
    <property type="entry name" value="GTP_cyclohydro2"/>
    <property type="match status" value="1"/>
</dbReference>
<keyword evidence="14" id="KW-0464">Manganese</keyword>
<comment type="cofactor">
    <cofactor evidence="2">
        <name>Mg(2+)</name>
        <dbReference type="ChEBI" id="CHEBI:18420"/>
    </cofactor>
</comment>
<feature type="non-terminal residue" evidence="18">
    <location>
        <position position="1"/>
    </location>
</feature>
<comment type="catalytic activity">
    <reaction evidence="16">
        <text>GTP + 4 H2O = 2,5-diamino-6-hydroxy-4-(5-phosphoribosylamino)-pyrimidine + formate + 2 phosphate + 3 H(+)</text>
        <dbReference type="Rhea" id="RHEA:23704"/>
        <dbReference type="ChEBI" id="CHEBI:15377"/>
        <dbReference type="ChEBI" id="CHEBI:15378"/>
        <dbReference type="ChEBI" id="CHEBI:15740"/>
        <dbReference type="ChEBI" id="CHEBI:37565"/>
        <dbReference type="ChEBI" id="CHEBI:43474"/>
        <dbReference type="ChEBI" id="CHEBI:58614"/>
        <dbReference type="EC" id="3.5.4.25"/>
    </reaction>
</comment>
<keyword evidence="7" id="KW-0686">Riboflavin biosynthesis</keyword>
<evidence type="ECO:0000256" key="9">
    <source>
        <dbReference type="ARBA" id="ARBA00022741"/>
    </source>
</evidence>
<dbReference type="InterPro" id="IPR000926">
    <property type="entry name" value="RibA"/>
</dbReference>
<dbReference type="InterPro" id="IPR017945">
    <property type="entry name" value="DHBP_synth_RibB-like_a/b_dom"/>
</dbReference>
<evidence type="ECO:0000259" key="17">
    <source>
        <dbReference type="Pfam" id="PF00925"/>
    </source>
</evidence>
<comment type="cofactor">
    <cofactor evidence="3">
        <name>Zn(2+)</name>
        <dbReference type="ChEBI" id="CHEBI:29105"/>
    </cofactor>
</comment>
<comment type="cofactor">
    <cofactor evidence="1">
        <name>Mn(2+)</name>
        <dbReference type="ChEBI" id="CHEBI:29035"/>
    </cofactor>
</comment>
<keyword evidence="12" id="KW-0460">Magnesium</keyword>
<evidence type="ECO:0000256" key="11">
    <source>
        <dbReference type="ARBA" id="ARBA00022833"/>
    </source>
</evidence>
<keyword evidence="13" id="KW-0342">GTP-binding</keyword>